<name>A0A449BJL5_9MOLU</name>
<dbReference type="RefSeq" id="WP_035369193.1">
    <property type="nucleotide sequence ID" value="NZ_LR215050.1"/>
</dbReference>
<evidence type="ECO:0000259" key="2">
    <source>
        <dbReference type="Pfam" id="PF07261"/>
    </source>
</evidence>
<gene>
    <name evidence="4" type="primary">dnaB</name>
    <name evidence="4" type="ORF">NCTC10172_00662</name>
</gene>
<dbReference type="KEGG" id="ahk:NCTC10172_00662"/>
<dbReference type="Pfam" id="PF25888">
    <property type="entry name" value="WHD_DnaB"/>
    <property type="match status" value="1"/>
</dbReference>
<dbReference type="Pfam" id="PF07261">
    <property type="entry name" value="DnaB_2"/>
    <property type="match status" value="1"/>
</dbReference>
<feature type="domain" description="Replicative helicase loading/DNA remodeling protein DnaB N-terminal winged helix" evidence="3">
    <location>
        <begin position="1"/>
        <end position="244"/>
    </location>
</feature>
<dbReference type="EMBL" id="LR215050">
    <property type="protein sequence ID" value="VEU82642.1"/>
    <property type="molecule type" value="Genomic_DNA"/>
</dbReference>
<evidence type="ECO:0000313" key="4">
    <source>
        <dbReference type="EMBL" id="VEU82642.1"/>
    </source>
</evidence>
<proteinExistence type="inferred from homology"/>
<evidence type="ECO:0000256" key="1">
    <source>
        <dbReference type="ARBA" id="ARBA00093462"/>
    </source>
</evidence>
<dbReference type="InterPro" id="IPR058660">
    <property type="entry name" value="WHD_DnaB"/>
</dbReference>
<accession>A0A449BJL5</accession>
<feature type="domain" description="DnaB/C C-terminal" evidence="2">
    <location>
        <begin position="294"/>
        <end position="356"/>
    </location>
</feature>
<dbReference type="STRING" id="1408416.GCA_000702765_00824"/>
<organism evidence="4 5">
    <name type="scientific">Acholeplasma hippikon</name>
    <dbReference type="NCBI Taxonomy" id="264636"/>
    <lineage>
        <taxon>Bacteria</taxon>
        <taxon>Bacillati</taxon>
        <taxon>Mycoplasmatota</taxon>
        <taxon>Mollicutes</taxon>
        <taxon>Acholeplasmatales</taxon>
        <taxon>Acholeplasmataceae</taxon>
        <taxon>Acholeplasma</taxon>
    </lineage>
</organism>
<dbReference type="InterPro" id="IPR006343">
    <property type="entry name" value="DnaB/C_C"/>
</dbReference>
<sequence length="401" mass="46238">MKLKQTFSVITQSALSSDEWKVLGLLYQPIIGTLGFSLYHTLYHLLNQKNYQSETFQHQFLVDLLGEKIDKLKAAKDKLEAISLLDTYELNEHIIYQLKSPLSPRGFIKDTVLGQFLKTEVGPKMFGQLTDVFRVEKIDLSEYKQVTKNFDDVFNFVSTENHHDNKTYLGKNNNRGAKISKQLDYEKFIELLPDRLKKPILMAHHTQDTIQKLVFVYGFSAEEMAEVYKLTADANGRLDLGNLAFKAQSYYEDHKKDDMVVAETKDQNEEMEAIISLKKMSPLQIVAKYGKGDYQSMHSDTVMQLLDRNQVEVGVINALLLHILKHKEGELPHINYLEKVLETWMKMGIRTTEDAYRLVLNNDAQNKEKESSSKSTSKSKKNLNPEWIQSYLDELNNIKGL</sequence>
<protein>
    <submittedName>
        <fullName evidence="4">DnaD domain-containing protein</fullName>
    </submittedName>
</protein>
<keyword evidence="5" id="KW-1185">Reference proteome</keyword>
<reference evidence="4 5" key="1">
    <citation type="submission" date="2019-01" db="EMBL/GenBank/DDBJ databases">
        <authorList>
            <consortium name="Pathogen Informatics"/>
        </authorList>
    </citation>
    <scope>NUCLEOTIDE SEQUENCE [LARGE SCALE GENOMIC DNA]</scope>
    <source>
        <strain evidence="4 5">NCTC10172</strain>
    </source>
</reference>
<evidence type="ECO:0000313" key="5">
    <source>
        <dbReference type="Proteomes" id="UP000290909"/>
    </source>
</evidence>
<dbReference type="Proteomes" id="UP000290909">
    <property type="component" value="Chromosome"/>
</dbReference>
<dbReference type="AlphaFoldDB" id="A0A449BJL5"/>
<comment type="similarity">
    <text evidence="1">Belongs to the DnaB/DnaD family.</text>
</comment>
<evidence type="ECO:0000259" key="3">
    <source>
        <dbReference type="Pfam" id="PF25888"/>
    </source>
</evidence>